<dbReference type="InterPro" id="IPR007817">
    <property type="entry name" value="Isocyanide_synthase_DIT1"/>
</dbReference>
<feature type="compositionally biased region" description="Low complexity" evidence="1">
    <location>
        <begin position="100"/>
        <end position="109"/>
    </location>
</feature>
<gene>
    <name evidence="2" type="ORF">TGAMA5MH_01006</name>
</gene>
<name>A0A2K0TR07_9HYPO</name>
<evidence type="ECO:0008006" key="4">
    <source>
        <dbReference type="Google" id="ProtNLM"/>
    </source>
</evidence>
<protein>
    <recommendedName>
        <fullName evidence="4">Pyoverdine/dityrosine biosynthesis protein</fullName>
    </recommendedName>
</protein>
<dbReference type="Proteomes" id="UP000236546">
    <property type="component" value="Unassembled WGS sequence"/>
</dbReference>
<dbReference type="Pfam" id="PF05141">
    <property type="entry name" value="DIT1_PvcA"/>
    <property type="match status" value="1"/>
</dbReference>
<reference evidence="2 3" key="1">
    <citation type="submission" date="2017-02" db="EMBL/GenBank/DDBJ databases">
        <title>Genomes of Trichoderma spp. with biocontrol activity.</title>
        <authorList>
            <person name="Gardiner D."/>
            <person name="Kazan K."/>
            <person name="Vos C."/>
            <person name="Harvey P."/>
        </authorList>
    </citation>
    <scope>NUCLEOTIDE SEQUENCE [LARGE SCALE GENOMIC DNA]</scope>
    <source>
        <strain evidence="2 3">A5MH</strain>
    </source>
</reference>
<feature type="compositionally biased region" description="Low complexity" evidence="1">
    <location>
        <begin position="58"/>
        <end position="85"/>
    </location>
</feature>
<dbReference type="PANTHER" id="PTHR37285">
    <property type="entry name" value="SPORE WALL MATURATION PROTEIN DIT1"/>
    <property type="match status" value="1"/>
</dbReference>
<feature type="region of interest" description="Disordered" evidence="1">
    <location>
        <begin position="58"/>
        <end position="118"/>
    </location>
</feature>
<evidence type="ECO:0000256" key="1">
    <source>
        <dbReference type="SAM" id="MobiDB-lite"/>
    </source>
</evidence>
<organism evidence="2 3">
    <name type="scientific">Trichoderma gamsii</name>
    <dbReference type="NCBI Taxonomy" id="398673"/>
    <lineage>
        <taxon>Eukaryota</taxon>
        <taxon>Fungi</taxon>
        <taxon>Dikarya</taxon>
        <taxon>Ascomycota</taxon>
        <taxon>Pezizomycotina</taxon>
        <taxon>Sordariomycetes</taxon>
        <taxon>Hypocreomycetidae</taxon>
        <taxon>Hypocreales</taxon>
        <taxon>Hypocreaceae</taxon>
        <taxon>Trichoderma</taxon>
    </lineage>
</organism>
<dbReference type="EMBL" id="MTYH01000012">
    <property type="protein sequence ID" value="PNP47954.1"/>
    <property type="molecule type" value="Genomic_DNA"/>
</dbReference>
<evidence type="ECO:0000313" key="2">
    <source>
        <dbReference type="EMBL" id="PNP47954.1"/>
    </source>
</evidence>
<dbReference type="PANTHER" id="PTHR37285:SF5">
    <property type="entry name" value="SPORE WALL MATURATION PROTEIN DIT1"/>
    <property type="match status" value="1"/>
</dbReference>
<comment type="caution">
    <text evidence="2">The sequence shown here is derived from an EMBL/GenBank/DDBJ whole genome shotgun (WGS) entry which is preliminary data.</text>
</comment>
<accession>A0A2K0TR07</accession>
<dbReference type="OrthoDB" id="429813at2759"/>
<proteinExistence type="predicted"/>
<evidence type="ECO:0000313" key="3">
    <source>
        <dbReference type="Proteomes" id="UP000236546"/>
    </source>
</evidence>
<dbReference type="AlphaFoldDB" id="A0A2K0TR07"/>
<sequence>MSVLASKLIAINIVDLQDGSHVITDAHSTNNFDRLAKLEAQVTELSQWKNSMTPIISNSIAGSNTASNSGSSSDSESDSNQSVGSLDPNSLMVRHAASPKKSTTTTKKSNLPKKQDTDVTSRIMTIIQGYGQNEENDEGSPWLGRIKFEPRVRKHVKVNAPIELVLPAFPWKSVNKVEKVLGAVPDLGEELGLGRLQNLCEDIQAIYPPGAYVTITSDGLVYNDLLGISNEEVYEYGGALRRMAEEKGYDRLKFIRIMNLLGLTDSPHMTKEEYLGCVDDSRKMLVEKYLPADFDARDAILNDADINLTYCGYIIFLSKDMRHSPITAGVTTKREYRTVVKRVAHDMITRGKAFAAVIEDRLPDYVRLSIHRSTGLNKLSFPLVPQPNHFSMTPWHCCIAVTAKGQFRTAHAIELRETHDVIEQDGRPYYYRDRSDVWKWDVPVEFEFFYPRGIYVRAKPAEGEAAPMLGPKELAKIKELGKGFSPVIPTGFA</sequence>